<dbReference type="PRINTS" id="PR00081">
    <property type="entry name" value="GDHRDH"/>
</dbReference>
<evidence type="ECO:0000256" key="2">
    <source>
        <dbReference type="ARBA" id="ARBA00023002"/>
    </source>
</evidence>
<dbReference type="PANTHER" id="PTHR43477">
    <property type="entry name" value="DIHYDROANTICAPSIN 7-DEHYDROGENASE"/>
    <property type="match status" value="1"/>
</dbReference>
<name>S4XL16_SORCE</name>
<evidence type="ECO:0000313" key="3">
    <source>
        <dbReference type="EMBL" id="AGP33171.1"/>
    </source>
</evidence>
<dbReference type="InterPro" id="IPR036291">
    <property type="entry name" value="NAD(P)-bd_dom_sf"/>
</dbReference>
<dbReference type="KEGG" id="scu:SCE1572_00830"/>
<dbReference type="STRING" id="1254432.SCE1572_00830"/>
<reference evidence="3 4" key="1">
    <citation type="journal article" date="2013" name="Sci. Rep.">
        <title>Extraordinary expansion of a Sorangium cellulosum genome from an alkaline milieu.</title>
        <authorList>
            <person name="Han K."/>
            <person name="Li Z.F."/>
            <person name="Peng R."/>
            <person name="Zhu L.P."/>
            <person name="Zhou T."/>
            <person name="Wang L.G."/>
            <person name="Li S.G."/>
            <person name="Zhang X.B."/>
            <person name="Hu W."/>
            <person name="Wu Z.H."/>
            <person name="Qin N."/>
            <person name="Li Y.Z."/>
        </authorList>
    </citation>
    <scope>NUCLEOTIDE SEQUENCE [LARGE SCALE GENOMIC DNA]</scope>
    <source>
        <strain evidence="3 4">So0157-2</strain>
    </source>
</reference>
<dbReference type="Proteomes" id="UP000014803">
    <property type="component" value="Chromosome"/>
</dbReference>
<dbReference type="InterPro" id="IPR051122">
    <property type="entry name" value="SDR_DHRS6-like"/>
</dbReference>
<sequence length="85" mass="8907">MELASSGVRVNVVTPGPVATPSSDDLRKSFTDEMGLSADAFVQQVPLGRVGTTDDVAEVVALLASDRGKWLTGVNYRVDGGQTAR</sequence>
<dbReference type="AlphaFoldDB" id="S4XL16"/>
<dbReference type="Pfam" id="PF13561">
    <property type="entry name" value="adh_short_C2"/>
    <property type="match status" value="1"/>
</dbReference>
<protein>
    <recommendedName>
        <fullName evidence="5">Short-chain dehydrogenase</fullName>
    </recommendedName>
</protein>
<dbReference type="PATRIC" id="fig|1254432.3.peg.178"/>
<dbReference type="EMBL" id="CP003969">
    <property type="protein sequence ID" value="AGP33171.1"/>
    <property type="molecule type" value="Genomic_DNA"/>
</dbReference>
<comment type="similarity">
    <text evidence="1">Belongs to the short-chain dehydrogenases/reductases (SDR) family.</text>
</comment>
<dbReference type="HOGENOM" id="CLU_010194_47_12_7"/>
<dbReference type="GO" id="GO:0016491">
    <property type="term" value="F:oxidoreductase activity"/>
    <property type="evidence" value="ECO:0007669"/>
    <property type="project" value="UniProtKB-KW"/>
</dbReference>
<evidence type="ECO:0000313" key="4">
    <source>
        <dbReference type="Proteomes" id="UP000014803"/>
    </source>
</evidence>
<gene>
    <name evidence="3" type="ORF">SCE1572_00830</name>
</gene>
<dbReference type="eggNOG" id="COG1028">
    <property type="taxonomic scope" value="Bacteria"/>
</dbReference>
<dbReference type="SUPFAM" id="SSF51735">
    <property type="entry name" value="NAD(P)-binding Rossmann-fold domains"/>
    <property type="match status" value="1"/>
</dbReference>
<proteinExistence type="inferred from homology"/>
<organism evidence="3 4">
    <name type="scientific">Sorangium cellulosum So0157-2</name>
    <dbReference type="NCBI Taxonomy" id="1254432"/>
    <lineage>
        <taxon>Bacteria</taxon>
        <taxon>Pseudomonadati</taxon>
        <taxon>Myxococcota</taxon>
        <taxon>Polyangia</taxon>
        <taxon>Polyangiales</taxon>
        <taxon>Polyangiaceae</taxon>
        <taxon>Sorangium</taxon>
    </lineage>
</organism>
<keyword evidence="2" id="KW-0560">Oxidoreductase</keyword>
<dbReference type="InterPro" id="IPR002347">
    <property type="entry name" value="SDR_fam"/>
</dbReference>
<accession>S4XL16</accession>
<dbReference type="Gene3D" id="3.40.50.720">
    <property type="entry name" value="NAD(P)-binding Rossmann-like Domain"/>
    <property type="match status" value="1"/>
</dbReference>
<dbReference type="PANTHER" id="PTHR43477:SF1">
    <property type="entry name" value="DIHYDROANTICAPSIN 7-DEHYDROGENASE"/>
    <property type="match status" value="1"/>
</dbReference>
<evidence type="ECO:0008006" key="5">
    <source>
        <dbReference type="Google" id="ProtNLM"/>
    </source>
</evidence>
<evidence type="ECO:0000256" key="1">
    <source>
        <dbReference type="ARBA" id="ARBA00006484"/>
    </source>
</evidence>